<accession>A0A4S8MLV0</accession>
<dbReference type="Proteomes" id="UP000297245">
    <property type="component" value="Unassembled WGS sequence"/>
</dbReference>
<gene>
    <name evidence="2" type="ORF">K435DRAFT_240345</name>
</gene>
<dbReference type="InterPro" id="IPR011333">
    <property type="entry name" value="SKP1/BTB/POZ_sf"/>
</dbReference>
<dbReference type="EMBL" id="ML179062">
    <property type="protein sequence ID" value="THV03870.1"/>
    <property type="molecule type" value="Genomic_DNA"/>
</dbReference>
<evidence type="ECO:0000313" key="2">
    <source>
        <dbReference type="EMBL" id="THV03870.1"/>
    </source>
</evidence>
<dbReference type="InterPro" id="IPR000210">
    <property type="entry name" value="BTB/POZ_dom"/>
</dbReference>
<sequence length="330" mass="38052">MGFVIEERAEPWFDDGNIILLTREESFPQTAFKVHRGVLARHSEVFQGMLEIPNALSTSETIEGCQIVPMWDIPVELGNLIRALYDGPSFHNRDIQDFFYLAGILRLATKYFIAHLRNKSIQHLSETWSHTLRGHEDMIELAIRTPMVNKLSYPFVHPLHVLKLARETHVRLVLPAAVYFLSLYPLEDLLKADHAKLRVEHPSKPSSHLDAIDLQEYTLMFQRRLDIILEFVRDFCGPDRTPTPECSTRKGCERALRSVSARLSNSWVIRTGPFNFMAQAISQVSQDSSFCIHCRDAFVRDGYAHRQRLWDELPSVIGLPCWEELQKEVS</sequence>
<evidence type="ECO:0000313" key="3">
    <source>
        <dbReference type="Proteomes" id="UP000297245"/>
    </source>
</evidence>
<name>A0A4S8MLV0_DENBC</name>
<reference evidence="2 3" key="1">
    <citation type="journal article" date="2019" name="Nat. Ecol. Evol.">
        <title>Megaphylogeny resolves global patterns of mushroom evolution.</title>
        <authorList>
            <person name="Varga T."/>
            <person name="Krizsan K."/>
            <person name="Foldi C."/>
            <person name="Dima B."/>
            <person name="Sanchez-Garcia M."/>
            <person name="Sanchez-Ramirez S."/>
            <person name="Szollosi G.J."/>
            <person name="Szarkandi J.G."/>
            <person name="Papp V."/>
            <person name="Albert L."/>
            <person name="Andreopoulos W."/>
            <person name="Angelini C."/>
            <person name="Antonin V."/>
            <person name="Barry K.W."/>
            <person name="Bougher N.L."/>
            <person name="Buchanan P."/>
            <person name="Buyck B."/>
            <person name="Bense V."/>
            <person name="Catcheside P."/>
            <person name="Chovatia M."/>
            <person name="Cooper J."/>
            <person name="Damon W."/>
            <person name="Desjardin D."/>
            <person name="Finy P."/>
            <person name="Geml J."/>
            <person name="Haridas S."/>
            <person name="Hughes K."/>
            <person name="Justo A."/>
            <person name="Karasinski D."/>
            <person name="Kautmanova I."/>
            <person name="Kiss B."/>
            <person name="Kocsube S."/>
            <person name="Kotiranta H."/>
            <person name="LaButti K.M."/>
            <person name="Lechner B.E."/>
            <person name="Liimatainen K."/>
            <person name="Lipzen A."/>
            <person name="Lukacs Z."/>
            <person name="Mihaltcheva S."/>
            <person name="Morgado L.N."/>
            <person name="Niskanen T."/>
            <person name="Noordeloos M.E."/>
            <person name="Ohm R.A."/>
            <person name="Ortiz-Santana B."/>
            <person name="Ovrebo C."/>
            <person name="Racz N."/>
            <person name="Riley R."/>
            <person name="Savchenko A."/>
            <person name="Shiryaev A."/>
            <person name="Soop K."/>
            <person name="Spirin V."/>
            <person name="Szebenyi C."/>
            <person name="Tomsovsky M."/>
            <person name="Tulloss R.E."/>
            <person name="Uehling J."/>
            <person name="Grigoriev I.V."/>
            <person name="Vagvolgyi C."/>
            <person name="Papp T."/>
            <person name="Martin F.M."/>
            <person name="Miettinen O."/>
            <person name="Hibbett D.S."/>
            <person name="Nagy L.G."/>
        </authorList>
    </citation>
    <scope>NUCLEOTIDE SEQUENCE [LARGE SCALE GENOMIC DNA]</scope>
    <source>
        <strain evidence="2 3">CBS 962.96</strain>
    </source>
</reference>
<dbReference type="Pfam" id="PF00651">
    <property type="entry name" value="BTB"/>
    <property type="match status" value="1"/>
</dbReference>
<dbReference type="OrthoDB" id="2879636at2759"/>
<feature type="domain" description="BTB" evidence="1">
    <location>
        <begin position="16"/>
        <end position="87"/>
    </location>
</feature>
<dbReference type="AlphaFoldDB" id="A0A4S8MLV0"/>
<keyword evidence="3" id="KW-1185">Reference proteome</keyword>
<proteinExistence type="predicted"/>
<evidence type="ECO:0000259" key="1">
    <source>
        <dbReference type="PROSITE" id="PS50097"/>
    </source>
</evidence>
<dbReference type="SUPFAM" id="SSF54695">
    <property type="entry name" value="POZ domain"/>
    <property type="match status" value="1"/>
</dbReference>
<dbReference type="Gene3D" id="3.30.710.10">
    <property type="entry name" value="Potassium Channel Kv1.1, Chain A"/>
    <property type="match status" value="1"/>
</dbReference>
<organism evidence="2 3">
    <name type="scientific">Dendrothele bispora (strain CBS 962.96)</name>
    <dbReference type="NCBI Taxonomy" id="1314807"/>
    <lineage>
        <taxon>Eukaryota</taxon>
        <taxon>Fungi</taxon>
        <taxon>Dikarya</taxon>
        <taxon>Basidiomycota</taxon>
        <taxon>Agaricomycotina</taxon>
        <taxon>Agaricomycetes</taxon>
        <taxon>Agaricomycetidae</taxon>
        <taxon>Agaricales</taxon>
        <taxon>Agaricales incertae sedis</taxon>
        <taxon>Dendrothele</taxon>
    </lineage>
</organism>
<dbReference type="PROSITE" id="PS50097">
    <property type="entry name" value="BTB"/>
    <property type="match status" value="1"/>
</dbReference>
<protein>
    <recommendedName>
        <fullName evidence="1">BTB domain-containing protein</fullName>
    </recommendedName>
</protein>